<feature type="transmembrane region" description="Helical" evidence="1">
    <location>
        <begin position="81"/>
        <end position="106"/>
    </location>
</feature>
<feature type="transmembrane region" description="Helical" evidence="1">
    <location>
        <begin position="187"/>
        <end position="206"/>
    </location>
</feature>
<feature type="transmembrane region" description="Helical" evidence="1">
    <location>
        <begin position="22"/>
        <end position="42"/>
    </location>
</feature>
<keyword evidence="1" id="KW-1133">Transmembrane helix</keyword>
<feature type="transmembrane region" description="Helical" evidence="1">
    <location>
        <begin position="49"/>
        <end position="69"/>
    </location>
</feature>
<organism evidence="2 3">
    <name type="scientific">Gonapodya prolifera (strain JEL478)</name>
    <name type="common">Monoblepharis prolifera</name>
    <dbReference type="NCBI Taxonomy" id="1344416"/>
    <lineage>
        <taxon>Eukaryota</taxon>
        <taxon>Fungi</taxon>
        <taxon>Fungi incertae sedis</taxon>
        <taxon>Chytridiomycota</taxon>
        <taxon>Chytridiomycota incertae sedis</taxon>
        <taxon>Monoblepharidomycetes</taxon>
        <taxon>Monoblepharidales</taxon>
        <taxon>Gonapodyaceae</taxon>
        <taxon>Gonapodya</taxon>
    </lineage>
</organism>
<proteinExistence type="predicted"/>
<evidence type="ECO:0000313" key="3">
    <source>
        <dbReference type="Proteomes" id="UP000070544"/>
    </source>
</evidence>
<dbReference type="InterPro" id="IPR036305">
    <property type="entry name" value="RGS_sf"/>
</dbReference>
<gene>
    <name evidence="2" type="ORF">M427DRAFT_32246</name>
</gene>
<feature type="transmembrane region" description="Helical" evidence="1">
    <location>
        <begin position="250"/>
        <end position="269"/>
    </location>
</feature>
<accession>A0A139AGL4</accession>
<name>A0A139AGL4_GONPJ</name>
<feature type="transmembrane region" description="Helical" evidence="1">
    <location>
        <begin position="218"/>
        <end position="238"/>
    </location>
</feature>
<dbReference type="SUPFAM" id="SSF48097">
    <property type="entry name" value="Regulator of G-protein signaling, RGS"/>
    <property type="match status" value="1"/>
</dbReference>
<protein>
    <recommendedName>
        <fullName evidence="4">RGS domain-containing protein</fullName>
    </recommendedName>
</protein>
<feature type="transmembrane region" description="Helical" evidence="1">
    <location>
        <begin position="289"/>
        <end position="310"/>
    </location>
</feature>
<keyword evidence="1" id="KW-0472">Membrane</keyword>
<dbReference type="OrthoDB" id="2125296at2759"/>
<dbReference type="EMBL" id="KQ965761">
    <property type="protein sequence ID" value="KXS15553.1"/>
    <property type="molecule type" value="Genomic_DNA"/>
</dbReference>
<dbReference type="AlphaFoldDB" id="A0A139AGL4"/>
<keyword evidence="3" id="KW-1185">Reference proteome</keyword>
<sequence>MSSPAPAPYVDLCPIPEHVQPQAYRCGPLCLVLFGAFVVYTVHIIQSRSFYIILIQALANIGAVASVMIKQVTYLPCPNLIWFAATHLTLGVSVYCLAVRAVFLYIRVTLNRLLLENFAKRSKMWFSTSRSQELYMQGNSGEAILGPQVPPADQHLGWSCFSSCTPAALTSSEKQNHFTEATMLKSIAVFFIVLAIPVFVIGVLYGDLSCPKGFGNDWNILKIILGLFFVLGMAVVIGLRDLHDGHRIRIDLQIVCIVGIPLNILYLAWFGFSIEDRVPNVLVHWNPSMFVTIGGFVTHTTTVVVPLWQIARFKLREWRNDVPKGMDENSFWRVVLENGSLWKSFKDFAARDFCVRHILPESTVGSLLGDDLKQSTGSKSSRKTPAVRTFWATQLPDGVAREVPKELQSRWTKMAAMYIGEGAQFELNLPSHLVEEIQRKIKSETINLDLYDGIFAEIFT</sequence>
<dbReference type="STRING" id="1344416.A0A139AGL4"/>
<dbReference type="InterPro" id="IPR044926">
    <property type="entry name" value="RGS_subdomain_2"/>
</dbReference>
<keyword evidence="1" id="KW-0812">Transmembrane</keyword>
<reference evidence="2 3" key="1">
    <citation type="journal article" date="2015" name="Genome Biol. Evol.">
        <title>Phylogenomic analyses indicate that early fungi evolved digesting cell walls of algal ancestors of land plants.</title>
        <authorList>
            <person name="Chang Y."/>
            <person name="Wang S."/>
            <person name="Sekimoto S."/>
            <person name="Aerts A.L."/>
            <person name="Choi C."/>
            <person name="Clum A."/>
            <person name="LaButti K.M."/>
            <person name="Lindquist E.A."/>
            <person name="Yee Ngan C."/>
            <person name="Ohm R.A."/>
            <person name="Salamov A.A."/>
            <person name="Grigoriev I.V."/>
            <person name="Spatafora J.W."/>
            <person name="Berbee M.L."/>
        </authorList>
    </citation>
    <scope>NUCLEOTIDE SEQUENCE [LARGE SCALE GENOMIC DNA]</scope>
    <source>
        <strain evidence="2 3">JEL478</strain>
    </source>
</reference>
<dbReference type="Gene3D" id="1.10.167.10">
    <property type="entry name" value="Regulator of G-protein Signalling 4, domain 2"/>
    <property type="match status" value="1"/>
</dbReference>
<evidence type="ECO:0008006" key="4">
    <source>
        <dbReference type="Google" id="ProtNLM"/>
    </source>
</evidence>
<dbReference type="Proteomes" id="UP000070544">
    <property type="component" value="Unassembled WGS sequence"/>
</dbReference>
<evidence type="ECO:0000256" key="1">
    <source>
        <dbReference type="SAM" id="Phobius"/>
    </source>
</evidence>
<evidence type="ECO:0000313" key="2">
    <source>
        <dbReference type="EMBL" id="KXS15553.1"/>
    </source>
</evidence>